<dbReference type="AlphaFoldDB" id="A0AAX4JWK2"/>
<gene>
    <name evidence="2" type="ORF">L201_004758</name>
</gene>
<evidence type="ECO:0000313" key="3">
    <source>
        <dbReference type="Proteomes" id="UP001355207"/>
    </source>
</evidence>
<reference evidence="2 3" key="1">
    <citation type="submission" date="2024-01" db="EMBL/GenBank/DDBJ databases">
        <title>Comparative genomics of Cryptococcus and Kwoniella reveals pathogenesis evolution and contrasting modes of karyotype evolution via chromosome fusion or intercentromeric recombination.</title>
        <authorList>
            <person name="Coelho M.A."/>
            <person name="David-Palma M."/>
            <person name="Shea T."/>
            <person name="Bowers K."/>
            <person name="McGinley-Smith S."/>
            <person name="Mohammad A.W."/>
            <person name="Gnirke A."/>
            <person name="Yurkov A.M."/>
            <person name="Nowrousian M."/>
            <person name="Sun S."/>
            <person name="Cuomo C.A."/>
            <person name="Heitman J."/>
        </authorList>
    </citation>
    <scope>NUCLEOTIDE SEQUENCE [LARGE SCALE GENOMIC DNA]</scope>
    <source>
        <strain evidence="2 3">CBS 6074</strain>
    </source>
</reference>
<evidence type="ECO:0000313" key="2">
    <source>
        <dbReference type="EMBL" id="WWC89830.1"/>
    </source>
</evidence>
<dbReference type="Proteomes" id="UP001355207">
    <property type="component" value="Chromosome 6"/>
</dbReference>
<proteinExistence type="predicted"/>
<sequence length="302" mass="35387">MHHDDTDFQSFEDEDDDDSNKNNQCPISIREVTWDTPLSQLPICEDRLSAFIQNLHENTNTLKPRTWRRVRRKAILSVADHNLFLDTQEDERETRKDFISRVLKKSMKNPSSADIKSALSRFKDSQFEIYSNSAEDFNWNWEDNVKALEKALDKWGKTSYGITTPLNYSLNIRPEEILSLIEPTQEIRKSIMDNYERLYTERMKELSQSQNPAVDDITKEEGDNYLKVIRDDPESQKMRDLMSTIMSLDKAVGDTYYQSFVNPTHEFPQDSSHFGDRDYFHNEVRPRGGDESEFNALLSECD</sequence>
<protein>
    <submittedName>
        <fullName evidence="2">Uncharacterized protein</fullName>
    </submittedName>
</protein>
<accession>A0AAX4JWK2</accession>
<evidence type="ECO:0000256" key="1">
    <source>
        <dbReference type="SAM" id="MobiDB-lite"/>
    </source>
</evidence>
<organism evidence="2 3">
    <name type="scientific">Kwoniella dendrophila CBS 6074</name>
    <dbReference type="NCBI Taxonomy" id="1295534"/>
    <lineage>
        <taxon>Eukaryota</taxon>
        <taxon>Fungi</taxon>
        <taxon>Dikarya</taxon>
        <taxon>Basidiomycota</taxon>
        <taxon>Agaricomycotina</taxon>
        <taxon>Tremellomycetes</taxon>
        <taxon>Tremellales</taxon>
        <taxon>Cryptococcaceae</taxon>
        <taxon>Kwoniella</taxon>
    </lineage>
</organism>
<dbReference type="GeneID" id="91095428"/>
<name>A0AAX4JWK2_9TREE</name>
<feature type="region of interest" description="Disordered" evidence="1">
    <location>
        <begin position="1"/>
        <end position="24"/>
    </location>
</feature>
<dbReference type="RefSeq" id="XP_066076593.1">
    <property type="nucleotide sequence ID" value="XM_066220496.1"/>
</dbReference>
<keyword evidence="3" id="KW-1185">Reference proteome</keyword>
<dbReference type="EMBL" id="CP144103">
    <property type="protein sequence ID" value="WWC89830.1"/>
    <property type="molecule type" value="Genomic_DNA"/>
</dbReference>